<evidence type="ECO:0000313" key="2">
    <source>
        <dbReference type="Proteomes" id="UP000275267"/>
    </source>
</evidence>
<evidence type="ECO:0000313" key="1">
    <source>
        <dbReference type="EMBL" id="RLM98412.1"/>
    </source>
</evidence>
<gene>
    <name evidence="1" type="ORF">C2845_PM06G07300</name>
</gene>
<dbReference type="PANTHER" id="PTHR46422">
    <property type="entry name" value="SERINE/THREONINE-PROTEIN PHOSPHATASE BSL3"/>
    <property type="match status" value="1"/>
</dbReference>
<dbReference type="OrthoDB" id="695852at2759"/>
<dbReference type="PANTHER" id="PTHR46422:SF6">
    <property type="entry name" value="SERINE_THREONINE-PROTEIN PHOSPHATASE BSL1"/>
    <property type="match status" value="1"/>
</dbReference>
<protein>
    <submittedName>
        <fullName evidence="1">Uncharacterized protein</fullName>
    </submittedName>
</protein>
<organism evidence="1 2">
    <name type="scientific">Panicum miliaceum</name>
    <name type="common">Proso millet</name>
    <name type="synonym">Broomcorn millet</name>
    <dbReference type="NCBI Taxonomy" id="4540"/>
    <lineage>
        <taxon>Eukaryota</taxon>
        <taxon>Viridiplantae</taxon>
        <taxon>Streptophyta</taxon>
        <taxon>Embryophyta</taxon>
        <taxon>Tracheophyta</taxon>
        <taxon>Spermatophyta</taxon>
        <taxon>Magnoliopsida</taxon>
        <taxon>Liliopsida</taxon>
        <taxon>Poales</taxon>
        <taxon>Poaceae</taxon>
        <taxon>PACMAD clade</taxon>
        <taxon>Panicoideae</taxon>
        <taxon>Panicodae</taxon>
        <taxon>Paniceae</taxon>
        <taxon>Panicinae</taxon>
        <taxon>Panicum</taxon>
        <taxon>Panicum sect. Panicum</taxon>
    </lineage>
</organism>
<dbReference type="STRING" id="4540.A0A3L6R6W3"/>
<dbReference type="EMBL" id="PQIB02000009">
    <property type="protein sequence ID" value="RLM98412.1"/>
    <property type="molecule type" value="Genomic_DNA"/>
</dbReference>
<name>A0A3L6R6W3_PANMI</name>
<proteinExistence type="predicted"/>
<sequence length="95" mass="9609">MGTAGKGAWVVPAPAYREVEGWEGVGEDAPGFRCGHSLTAIAPTKGHGPRLILFGGATAIEAGASSGLPGISSVLPSSHQLSVEFQILVVLVLCV</sequence>
<dbReference type="Proteomes" id="UP000275267">
    <property type="component" value="Unassembled WGS sequence"/>
</dbReference>
<dbReference type="AlphaFoldDB" id="A0A3L6R6W3"/>
<comment type="caution">
    <text evidence="1">The sequence shown here is derived from an EMBL/GenBank/DDBJ whole genome shotgun (WGS) entry which is preliminary data.</text>
</comment>
<accession>A0A3L6R6W3</accession>
<keyword evidence="2" id="KW-1185">Reference proteome</keyword>
<reference evidence="2" key="1">
    <citation type="journal article" date="2019" name="Nat. Commun.">
        <title>The genome of broomcorn millet.</title>
        <authorList>
            <person name="Zou C."/>
            <person name="Miki D."/>
            <person name="Li D."/>
            <person name="Tang Q."/>
            <person name="Xiao L."/>
            <person name="Rajput S."/>
            <person name="Deng P."/>
            <person name="Jia W."/>
            <person name="Huang R."/>
            <person name="Zhang M."/>
            <person name="Sun Y."/>
            <person name="Hu J."/>
            <person name="Fu X."/>
            <person name="Schnable P.S."/>
            <person name="Li F."/>
            <person name="Zhang H."/>
            <person name="Feng B."/>
            <person name="Zhu X."/>
            <person name="Liu R."/>
            <person name="Schnable J.C."/>
            <person name="Zhu J.-K."/>
            <person name="Zhang H."/>
        </authorList>
    </citation>
    <scope>NUCLEOTIDE SEQUENCE [LARGE SCALE GENOMIC DNA]</scope>
</reference>